<gene>
    <name evidence="1" type="ORF">CTRU02_213266</name>
</gene>
<evidence type="ECO:0000313" key="2">
    <source>
        <dbReference type="Proteomes" id="UP000805649"/>
    </source>
</evidence>
<dbReference type="EMBL" id="VUJX02000009">
    <property type="protein sequence ID" value="KAL0932313.1"/>
    <property type="molecule type" value="Genomic_DNA"/>
</dbReference>
<reference evidence="1 2" key="1">
    <citation type="journal article" date="2020" name="Phytopathology">
        <title>Genome Sequence Resources of Colletotrichum truncatum, C. plurivorum, C. musicola, and C. sojae: Four Species Pathogenic to Soybean (Glycine max).</title>
        <authorList>
            <person name="Rogerio F."/>
            <person name="Boufleur T.R."/>
            <person name="Ciampi-Guillardi M."/>
            <person name="Sukno S.A."/>
            <person name="Thon M.R."/>
            <person name="Massola Junior N.S."/>
            <person name="Baroncelli R."/>
        </authorList>
    </citation>
    <scope>NUCLEOTIDE SEQUENCE [LARGE SCALE GENOMIC DNA]</scope>
    <source>
        <strain evidence="1 2">CMES1059</strain>
    </source>
</reference>
<keyword evidence="2" id="KW-1185">Reference proteome</keyword>
<dbReference type="Proteomes" id="UP000805649">
    <property type="component" value="Unassembled WGS sequence"/>
</dbReference>
<accession>A0ACC3YK68</accession>
<organism evidence="1 2">
    <name type="scientific">Colletotrichum truncatum</name>
    <name type="common">Anthracnose fungus</name>
    <name type="synonym">Colletotrichum capsici</name>
    <dbReference type="NCBI Taxonomy" id="5467"/>
    <lineage>
        <taxon>Eukaryota</taxon>
        <taxon>Fungi</taxon>
        <taxon>Dikarya</taxon>
        <taxon>Ascomycota</taxon>
        <taxon>Pezizomycotina</taxon>
        <taxon>Sordariomycetes</taxon>
        <taxon>Hypocreomycetidae</taxon>
        <taxon>Glomerellales</taxon>
        <taxon>Glomerellaceae</taxon>
        <taxon>Colletotrichum</taxon>
        <taxon>Colletotrichum truncatum species complex</taxon>
    </lineage>
</organism>
<proteinExistence type="predicted"/>
<comment type="caution">
    <text evidence="1">The sequence shown here is derived from an EMBL/GenBank/DDBJ whole genome shotgun (WGS) entry which is preliminary data.</text>
</comment>
<evidence type="ECO:0000313" key="1">
    <source>
        <dbReference type="EMBL" id="KAL0932313.1"/>
    </source>
</evidence>
<name>A0ACC3YK68_COLTU</name>
<protein>
    <submittedName>
        <fullName evidence="1">Uncharacterized protein</fullName>
    </submittedName>
</protein>
<sequence length="329" mass="34190">MAAAELGLSCPRGGDFYICAGNTTEFFGCCTSNPCANGTGKCPTKDRRISSFNPDRYANIPAQSCDDARPSSEIFYTCKNSISFIGCCASNPCKESDGLCPIDNLLPATLSKDASSRAVFLPNGASSTPSASSTPDSGSSGGGLGTGAIVGIAIGAAVAVAIVIAIIWRCGWHARKRNERREPTWEPTPHSAHPEMGFVAPPHSPSPFDPSQSPAPYDPARGKLHPSSSSSSYATTAVPSLYGHASPPHSPYYPAKLAPSPVIDDRHLSTYTDTSVSSLSTHNPRHLSMYSDAGPNLHPVSELDGVGHHPSAPSAPLAELGDGTPANKS</sequence>